<proteinExistence type="predicted"/>
<evidence type="ECO:0000313" key="2">
    <source>
        <dbReference type="WBParaSite" id="MCU_013707-RA"/>
    </source>
</evidence>
<sequence>IPVNCRIHEPYNSTGFIDQSQDRTTRRTPPIRVHHAGHAAHYMLHLIHFLLWSGAYLPRMPVERTHKHTTTTSMTHGQDGPRLACGSGL</sequence>
<accession>A0A5K3G099</accession>
<organism evidence="2">
    <name type="scientific">Mesocestoides corti</name>
    <name type="common">Flatworm</name>
    <dbReference type="NCBI Taxonomy" id="53468"/>
    <lineage>
        <taxon>Eukaryota</taxon>
        <taxon>Metazoa</taxon>
        <taxon>Spiralia</taxon>
        <taxon>Lophotrochozoa</taxon>
        <taxon>Platyhelminthes</taxon>
        <taxon>Cestoda</taxon>
        <taxon>Eucestoda</taxon>
        <taxon>Cyclophyllidea</taxon>
        <taxon>Mesocestoididae</taxon>
        <taxon>Mesocestoides</taxon>
    </lineage>
</organism>
<name>A0A5K3G099_MESCO</name>
<dbReference type="WBParaSite" id="MCU_013707-RA">
    <property type="protein sequence ID" value="MCU_013707-RA"/>
    <property type="gene ID" value="MCU_013707"/>
</dbReference>
<reference evidence="2" key="1">
    <citation type="submission" date="2019-11" db="UniProtKB">
        <authorList>
            <consortium name="WormBaseParasite"/>
        </authorList>
    </citation>
    <scope>IDENTIFICATION</scope>
</reference>
<evidence type="ECO:0000256" key="1">
    <source>
        <dbReference type="SAM" id="MobiDB-lite"/>
    </source>
</evidence>
<feature type="region of interest" description="Disordered" evidence="1">
    <location>
        <begin position="68"/>
        <end position="89"/>
    </location>
</feature>
<protein>
    <submittedName>
        <fullName evidence="2">Superoxide dismutase</fullName>
    </submittedName>
</protein>
<dbReference type="AlphaFoldDB" id="A0A5K3G099"/>